<feature type="compositionally biased region" description="Pro residues" evidence="6">
    <location>
        <begin position="54"/>
        <end position="68"/>
    </location>
</feature>
<sequence length="730" mass="82842">MFDGMPDQFYQFLAARTATTASPSPSPSISLPLSFSLHHHNHGGAAFTSAFDPSPYPLSPPPSQPHPQPQQRFLSPPITHLLHHPQLAPLHLQLKNEDKEEAVLPSELEQIDNTWSNDEVLSLLRIRSGLDNNWFPDLITWENVSRTHVVLLLYGGNRKLGELGFKRSAEKCKEKFEEETRSFNSSINANNCSSKNSITSIQNYRLFGELEDLYNTYHPQHHGDNDQDRCPPRPAPPPRAVDEHHEPPSMFSKRNQSPSRQLDDDHEVEEAVLEEAEEDKAGEKRERSEEEEDTEKNDKVVGDENSVDDSEKTEENTKRVMRKRKRQKKFEMFKGFCESIVNKMMAQQEQLHCKILQDMVKRDEAKIAREEAWKKQEVERIQKEMEVRAHELAIASDRQAKILAFLNKFTSSTNLSLESQSLVEAIENLVKVQNISSTSSIDLTQDYSISAIQPTSSCTTHDQNPSFLVTHNSPNMPTSSSNENLEKSPSIDQVSQNPNENDSFRLPSIPVTHKSSGLLSHTNTDAADHSTIEYRSPENQTEPKPKPNMENSKDDTGRRWPRDEVLALINIRCSLFSNTNNDTHHESKDQSSTRGIPLWERISQRMTEMGYNRSAKRCKEKWENINKYFRKTKDLNKKRSIDSRTCPYFHQLSHLYRQCRGTMFGTTDPQVNHLPPGSPEERTTPALSGARGGSTTAANADAITTTVHGTTAQVDVGSSVVQVPVLDFEF</sequence>
<keyword evidence="3" id="KW-0238">DNA-binding</keyword>
<feature type="compositionally biased region" description="Polar residues" evidence="6">
    <location>
        <begin position="513"/>
        <end position="525"/>
    </location>
</feature>
<evidence type="ECO:0000256" key="1">
    <source>
        <dbReference type="ARBA" id="ARBA00004123"/>
    </source>
</evidence>
<evidence type="ECO:0000313" key="9">
    <source>
        <dbReference type="Proteomes" id="UP001153076"/>
    </source>
</evidence>
<feature type="region of interest" description="Disordered" evidence="6">
    <location>
        <begin position="217"/>
        <end position="324"/>
    </location>
</feature>
<feature type="compositionally biased region" description="Polar residues" evidence="6">
    <location>
        <begin position="455"/>
        <end position="483"/>
    </location>
</feature>
<evidence type="ECO:0000256" key="4">
    <source>
        <dbReference type="ARBA" id="ARBA00023163"/>
    </source>
</evidence>
<dbReference type="PROSITE" id="PS50090">
    <property type="entry name" value="MYB_LIKE"/>
    <property type="match status" value="1"/>
</dbReference>
<feature type="compositionally biased region" description="Basic and acidic residues" evidence="6">
    <location>
        <begin position="221"/>
        <end position="231"/>
    </location>
</feature>
<keyword evidence="5" id="KW-0539">Nucleus</keyword>
<keyword evidence="9" id="KW-1185">Reference proteome</keyword>
<dbReference type="GO" id="GO:0005634">
    <property type="term" value="C:nucleus"/>
    <property type="evidence" value="ECO:0007669"/>
    <property type="project" value="UniProtKB-SubCell"/>
</dbReference>
<feature type="region of interest" description="Disordered" evidence="6">
    <location>
        <begin position="666"/>
        <end position="696"/>
    </location>
</feature>
<dbReference type="Gene3D" id="1.10.10.60">
    <property type="entry name" value="Homeodomain-like"/>
    <property type="match status" value="2"/>
</dbReference>
<dbReference type="InterPro" id="IPR044822">
    <property type="entry name" value="Myb_DNA-bind_4"/>
</dbReference>
<feature type="region of interest" description="Disordered" evidence="6">
    <location>
        <begin position="455"/>
        <end position="560"/>
    </location>
</feature>
<feature type="domain" description="Myb-like" evidence="7">
    <location>
        <begin position="552"/>
        <end position="626"/>
    </location>
</feature>
<accession>A0A9Q1Q8W7</accession>
<protein>
    <recommendedName>
        <fullName evidence="7">Myb-like domain-containing protein</fullName>
    </recommendedName>
</protein>
<evidence type="ECO:0000256" key="5">
    <source>
        <dbReference type="ARBA" id="ARBA00023242"/>
    </source>
</evidence>
<dbReference type="PANTHER" id="PTHR21654:SF61">
    <property type="entry name" value="TRIHELIX TRANSCRIPTION FACTOR GTL2"/>
    <property type="match status" value="1"/>
</dbReference>
<evidence type="ECO:0000256" key="3">
    <source>
        <dbReference type="ARBA" id="ARBA00023125"/>
    </source>
</evidence>
<dbReference type="GO" id="GO:0003677">
    <property type="term" value="F:DNA binding"/>
    <property type="evidence" value="ECO:0007669"/>
    <property type="project" value="UniProtKB-KW"/>
</dbReference>
<dbReference type="EMBL" id="JAKOGI010000585">
    <property type="protein sequence ID" value="KAJ8432779.1"/>
    <property type="molecule type" value="Genomic_DNA"/>
</dbReference>
<feature type="compositionally biased region" description="Basic and acidic residues" evidence="6">
    <location>
        <begin position="526"/>
        <end position="560"/>
    </location>
</feature>
<gene>
    <name evidence="8" type="ORF">Cgig2_011702</name>
</gene>
<dbReference type="PANTHER" id="PTHR21654">
    <property type="entry name" value="FI21293P1"/>
    <property type="match status" value="1"/>
</dbReference>
<keyword evidence="4" id="KW-0804">Transcription</keyword>
<evidence type="ECO:0000259" key="7">
    <source>
        <dbReference type="PROSITE" id="PS50090"/>
    </source>
</evidence>
<dbReference type="GO" id="GO:0006355">
    <property type="term" value="P:regulation of DNA-templated transcription"/>
    <property type="evidence" value="ECO:0007669"/>
    <property type="project" value="UniProtKB-ARBA"/>
</dbReference>
<feature type="compositionally biased region" description="Basic and acidic residues" evidence="6">
    <location>
        <begin position="309"/>
        <end position="318"/>
    </location>
</feature>
<comment type="caution">
    <text evidence="8">The sequence shown here is derived from an EMBL/GenBank/DDBJ whole genome shotgun (WGS) entry which is preliminary data.</text>
</comment>
<comment type="subcellular location">
    <subcellularLocation>
        <location evidence="1">Nucleus</location>
    </subcellularLocation>
</comment>
<keyword evidence="2" id="KW-0805">Transcription regulation</keyword>
<feature type="region of interest" description="Disordered" evidence="6">
    <location>
        <begin position="46"/>
        <end position="74"/>
    </location>
</feature>
<reference evidence="8" key="1">
    <citation type="submission" date="2022-04" db="EMBL/GenBank/DDBJ databases">
        <title>Carnegiea gigantea Genome sequencing and assembly v2.</title>
        <authorList>
            <person name="Copetti D."/>
            <person name="Sanderson M.J."/>
            <person name="Burquez A."/>
            <person name="Wojciechowski M.F."/>
        </authorList>
    </citation>
    <scope>NUCLEOTIDE SEQUENCE</scope>
    <source>
        <strain evidence="8">SGP5-SGP5p</strain>
        <tissue evidence="8">Aerial part</tissue>
    </source>
</reference>
<evidence type="ECO:0000256" key="2">
    <source>
        <dbReference type="ARBA" id="ARBA00023015"/>
    </source>
</evidence>
<dbReference type="Pfam" id="PF13837">
    <property type="entry name" value="Myb_DNA-bind_4"/>
    <property type="match status" value="1"/>
</dbReference>
<dbReference type="AlphaFoldDB" id="A0A9Q1Q8W7"/>
<dbReference type="Proteomes" id="UP001153076">
    <property type="component" value="Unassembled WGS sequence"/>
</dbReference>
<name>A0A9Q1Q8W7_9CARY</name>
<dbReference type="OrthoDB" id="691673at2759"/>
<evidence type="ECO:0000256" key="6">
    <source>
        <dbReference type="SAM" id="MobiDB-lite"/>
    </source>
</evidence>
<feature type="compositionally biased region" description="Basic and acidic residues" evidence="6">
    <location>
        <begin position="279"/>
        <end position="288"/>
    </location>
</feature>
<dbReference type="InterPro" id="IPR001005">
    <property type="entry name" value="SANT/Myb"/>
</dbReference>
<feature type="compositionally biased region" description="Polar residues" evidence="6">
    <location>
        <begin position="490"/>
        <end position="501"/>
    </location>
</feature>
<proteinExistence type="predicted"/>
<evidence type="ECO:0000313" key="8">
    <source>
        <dbReference type="EMBL" id="KAJ8432779.1"/>
    </source>
</evidence>
<feature type="compositionally biased region" description="Acidic residues" evidence="6">
    <location>
        <begin position="264"/>
        <end position="278"/>
    </location>
</feature>
<organism evidence="8 9">
    <name type="scientific">Carnegiea gigantea</name>
    <dbReference type="NCBI Taxonomy" id="171969"/>
    <lineage>
        <taxon>Eukaryota</taxon>
        <taxon>Viridiplantae</taxon>
        <taxon>Streptophyta</taxon>
        <taxon>Embryophyta</taxon>
        <taxon>Tracheophyta</taxon>
        <taxon>Spermatophyta</taxon>
        <taxon>Magnoliopsida</taxon>
        <taxon>eudicotyledons</taxon>
        <taxon>Gunneridae</taxon>
        <taxon>Pentapetalae</taxon>
        <taxon>Caryophyllales</taxon>
        <taxon>Cactineae</taxon>
        <taxon>Cactaceae</taxon>
        <taxon>Cactoideae</taxon>
        <taxon>Echinocereeae</taxon>
        <taxon>Carnegiea</taxon>
    </lineage>
</organism>
<dbReference type="CDD" id="cd12203">
    <property type="entry name" value="GT1"/>
    <property type="match status" value="1"/>
</dbReference>